<comment type="caution">
    <text evidence="2">The sequence shown here is derived from an EMBL/GenBank/DDBJ whole genome shotgun (WGS) entry which is preliminary data.</text>
</comment>
<name>A0AAW0EAB4_9AGAR</name>
<dbReference type="Pfam" id="PF06522">
    <property type="entry name" value="B12D"/>
    <property type="match status" value="1"/>
</dbReference>
<organism evidence="2 3">
    <name type="scientific">Favolaschia claudopus</name>
    <dbReference type="NCBI Taxonomy" id="2862362"/>
    <lineage>
        <taxon>Eukaryota</taxon>
        <taxon>Fungi</taxon>
        <taxon>Dikarya</taxon>
        <taxon>Basidiomycota</taxon>
        <taxon>Agaricomycotina</taxon>
        <taxon>Agaricomycetes</taxon>
        <taxon>Agaricomycetidae</taxon>
        <taxon>Agaricales</taxon>
        <taxon>Marasmiineae</taxon>
        <taxon>Mycenaceae</taxon>
        <taxon>Favolaschia</taxon>
    </lineage>
</organism>
<gene>
    <name evidence="2" type="ORF">R3P38DRAFT_2829325</name>
</gene>
<dbReference type="EMBL" id="JAWWNJ010000002">
    <property type="protein sequence ID" value="KAK7061410.1"/>
    <property type="molecule type" value="Genomic_DNA"/>
</dbReference>
<dbReference type="AlphaFoldDB" id="A0AAW0EAB4"/>
<evidence type="ECO:0000313" key="3">
    <source>
        <dbReference type="Proteomes" id="UP001362999"/>
    </source>
</evidence>
<dbReference type="PROSITE" id="PS51257">
    <property type="entry name" value="PROKAR_LIPOPROTEIN"/>
    <property type="match status" value="1"/>
</dbReference>
<keyword evidence="1" id="KW-0812">Transmembrane</keyword>
<dbReference type="PANTHER" id="PTHR14256:SF1">
    <property type="entry name" value="GEO09626P1"/>
    <property type="match status" value="1"/>
</dbReference>
<keyword evidence="1" id="KW-0472">Membrane</keyword>
<accession>A0AAW0EAB4</accession>
<feature type="transmembrane region" description="Helical" evidence="1">
    <location>
        <begin position="12"/>
        <end position="36"/>
    </location>
</feature>
<keyword evidence="1" id="KW-1133">Transmembrane helix</keyword>
<proteinExistence type="predicted"/>
<dbReference type="PANTHER" id="PTHR14256">
    <property type="entry name" value="NADH-UBIQUINONE OXIDOREDUCTASE MLRQ SUBUNIT"/>
    <property type="match status" value="1"/>
</dbReference>
<evidence type="ECO:0000256" key="1">
    <source>
        <dbReference type="SAM" id="Phobius"/>
    </source>
</evidence>
<evidence type="ECO:0000313" key="2">
    <source>
        <dbReference type="EMBL" id="KAK7061410.1"/>
    </source>
</evidence>
<dbReference type="Proteomes" id="UP001362999">
    <property type="component" value="Unassembled WGS sequence"/>
</dbReference>
<protein>
    <submittedName>
        <fullName evidence="2">Uncharacterized protein</fullName>
    </submittedName>
</protein>
<dbReference type="InterPro" id="IPR010530">
    <property type="entry name" value="B12D"/>
</dbReference>
<reference evidence="2 3" key="1">
    <citation type="journal article" date="2024" name="J Genomics">
        <title>Draft genome sequencing and assembly of Favolaschia claudopus CIRM-BRFM 2984 isolated from oak limbs.</title>
        <authorList>
            <person name="Navarro D."/>
            <person name="Drula E."/>
            <person name="Chaduli D."/>
            <person name="Cazenave R."/>
            <person name="Ahrendt S."/>
            <person name="Wang J."/>
            <person name="Lipzen A."/>
            <person name="Daum C."/>
            <person name="Barry K."/>
            <person name="Grigoriev I.V."/>
            <person name="Favel A."/>
            <person name="Rosso M.N."/>
            <person name="Martin F."/>
        </authorList>
    </citation>
    <scope>NUCLEOTIDE SEQUENCE [LARGE SCALE GENOMIC DNA]</scope>
    <source>
        <strain evidence="2 3">CIRM-BRFM 2984</strain>
    </source>
</reference>
<sequence>MSFLKSRAFKNWYAVEAIPIYVLVGGACAGASWYLYRLAMGPQVVWTKGNPHPYLSIEQDQGTKLVEMNHKFDKSWKRDKL</sequence>
<keyword evidence="3" id="KW-1185">Reference proteome</keyword>